<evidence type="ECO:0000313" key="5">
    <source>
        <dbReference type="Proteomes" id="UP000094527"/>
    </source>
</evidence>
<dbReference type="GO" id="GO:0006508">
    <property type="term" value="P:proteolysis"/>
    <property type="evidence" value="ECO:0007669"/>
    <property type="project" value="InterPro"/>
</dbReference>
<dbReference type="GO" id="GO:0004222">
    <property type="term" value="F:metalloendopeptidase activity"/>
    <property type="evidence" value="ECO:0007669"/>
    <property type="project" value="InterPro"/>
</dbReference>
<accession>A0A1D2MQA5</accession>
<dbReference type="Gene3D" id="3.40.390.10">
    <property type="entry name" value="Collagenase (Catalytic Domain)"/>
    <property type="match status" value="1"/>
</dbReference>
<dbReference type="InterPro" id="IPR024079">
    <property type="entry name" value="MetalloPept_cat_dom_sf"/>
</dbReference>
<name>A0A1D2MQA5_ORCCI</name>
<evidence type="ECO:0000256" key="2">
    <source>
        <dbReference type="PROSITE-ProRule" id="PRU01211"/>
    </source>
</evidence>
<feature type="domain" description="Peptidase M12A" evidence="3">
    <location>
        <begin position="38"/>
        <end position="141"/>
    </location>
</feature>
<keyword evidence="5" id="KW-1185">Reference proteome</keyword>
<reference evidence="4 5" key="1">
    <citation type="journal article" date="2016" name="Genome Biol. Evol.">
        <title>Gene Family Evolution Reflects Adaptation to Soil Environmental Stressors in the Genome of the Collembolan Orchesella cincta.</title>
        <authorList>
            <person name="Faddeeva-Vakhrusheva A."/>
            <person name="Derks M.F."/>
            <person name="Anvar S.Y."/>
            <person name="Agamennone V."/>
            <person name="Suring W."/>
            <person name="Smit S."/>
            <person name="van Straalen N.M."/>
            <person name="Roelofs D."/>
        </authorList>
    </citation>
    <scope>NUCLEOTIDE SEQUENCE [LARGE SCALE GENOMIC DNA]</scope>
    <source>
        <tissue evidence="4">Mixed pool</tissue>
    </source>
</reference>
<sequence>MKFANYITQEEFAAIRGQKIPIGNITLPKYGEGTVPHPARPGFGARLWTNAEVPYTLDPTFSDEQRIQVALAIQAYHDATCIRFIPKEDHHQSWVDILHDPTVCGVAHVCMNTGAQFAKWWELCLGRKPCNELGAHTLYGS</sequence>
<proteinExistence type="predicted"/>
<organism evidence="4 5">
    <name type="scientific">Orchesella cincta</name>
    <name type="common">Springtail</name>
    <name type="synonym">Podura cincta</name>
    <dbReference type="NCBI Taxonomy" id="48709"/>
    <lineage>
        <taxon>Eukaryota</taxon>
        <taxon>Metazoa</taxon>
        <taxon>Ecdysozoa</taxon>
        <taxon>Arthropoda</taxon>
        <taxon>Hexapoda</taxon>
        <taxon>Collembola</taxon>
        <taxon>Entomobryomorpha</taxon>
        <taxon>Entomobryoidea</taxon>
        <taxon>Orchesellidae</taxon>
        <taxon>Orchesellinae</taxon>
        <taxon>Orchesella</taxon>
    </lineage>
</organism>
<evidence type="ECO:0000313" key="4">
    <source>
        <dbReference type="EMBL" id="ODM95247.1"/>
    </source>
</evidence>
<dbReference type="EMBL" id="LJIJ01000694">
    <property type="protein sequence ID" value="ODM95247.1"/>
    <property type="molecule type" value="Genomic_DNA"/>
</dbReference>
<dbReference type="AlphaFoldDB" id="A0A1D2MQA5"/>
<dbReference type="Pfam" id="PF01400">
    <property type="entry name" value="Astacin"/>
    <property type="match status" value="1"/>
</dbReference>
<comment type="cofactor">
    <cofactor evidence="1">
        <name>Zn(2+)</name>
        <dbReference type="ChEBI" id="CHEBI:29105"/>
    </cofactor>
</comment>
<gene>
    <name evidence="4" type="ORF">Ocin01_11438</name>
</gene>
<evidence type="ECO:0000259" key="3">
    <source>
        <dbReference type="PROSITE" id="PS51864"/>
    </source>
</evidence>
<comment type="caution">
    <text evidence="2">Lacks conserved residue(s) required for the propagation of feature annotation.</text>
</comment>
<protein>
    <submittedName>
        <fullName evidence="4">Zinc metalloproteinase nas-7</fullName>
    </submittedName>
</protein>
<dbReference type="OrthoDB" id="291007at2759"/>
<evidence type="ECO:0000256" key="1">
    <source>
        <dbReference type="ARBA" id="ARBA00001947"/>
    </source>
</evidence>
<comment type="caution">
    <text evidence="4">The sequence shown here is derived from an EMBL/GenBank/DDBJ whole genome shotgun (WGS) entry which is preliminary data.</text>
</comment>
<dbReference type="InterPro" id="IPR001506">
    <property type="entry name" value="Peptidase_M12A"/>
</dbReference>
<dbReference type="Proteomes" id="UP000094527">
    <property type="component" value="Unassembled WGS sequence"/>
</dbReference>
<dbReference type="SUPFAM" id="SSF55486">
    <property type="entry name" value="Metalloproteases ('zincins'), catalytic domain"/>
    <property type="match status" value="1"/>
</dbReference>
<dbReference type="PROSITE" id="PS51864">
    <property type="entry name" value="ASTACIN"/>
    <property type="match status" value="1"/>
</dbReference>
<dbReference type="STRING" id="48709.A0A1D2MQA5"/>